<dbReference type="EMBL" id="JACJIM010000002">
    <property type="protein sequence ID" value="MBA9062264.1"/>
    <property type="molecule type" value="Genomic_DNA"/>
</dbReference>
<reference evidence="2 3" key="1">
    <citation type="submission" date="2020-08" db="EMBL/GenBank/DDBJ databases">
        <title>Genomic Encyclopedia of Type Strains, Phase IV (KMG-IV): sequencing the most valuable type-strain genomes for metagenomic binning, comparative biology and taxonomic classification.</title>
        <authorList>
            <person name="Goeker M."/>
        </authorList>
    </citation>
    <scope>NUCLEOTIDE SEQUENCE [LARGE SCALE GENOMIC DNA]</scope>
    <source>
        <strain evidence="2 3">DSM 5686</strain>
    </source>
</reference>
<dbReference type="RefSeq" id="WP_279899162.1">
    <property type="nucleotide sequence ID" value="NZ_JACJIM010000002.1"/>
</dbReference>
<feature type="domain" description="Peptidase C39" evidence="1">
    <location>
        <begin position="7"/>
        <end position="126"/>
    </location>
</feature>
<dbReference type="InterPro" id="IPR005074">
    <property type="entry name" value="Peptidase_C39"/>
</dbReference>
<dbReference type="PROSITE" id="PS50990">
    <property type="entry name" value="PEPTIDASE_C39"/>
    <property type="match status" value="1"/>
</dbReference>
<evidence type="ECO:0000259" key="1">
    <source>
        <dbReference type="PROSITE" id="PS50990"/>
    </source>
</evidence>
<proteinExistence type="predicted"/>
<sequence>MTTDFVATYAKDTGLFSLALIFGLAGDALDVDRAAREYLSPDQLSGFDDLIRIARASGYKARRGRSSIKRLSALALPVIARGPDGRFFVIGRRTDTGVFVGEAGGGPTPWTLAQLASNWTGEVLFAVRRAPASAGPTPFGLAWFLPAMRRFRNVLAEVLVVSVSSSCWRWSPPCSPRW</sequence>
<keyword evidence="3" id="KW-1185">Reference proteome</keyword>
<accession>A0ABR6D853</accession>
<protein>
    <submittedName>
        <fullName evidence="2">ABC-type bacteriocin/lantibiotic exporter with double-glycine peptidase domain</fullName>
    </submittedName>
</protein>
<dbReference type="Gene3D" id="3.90.70.10">
    <property type="entry name" value="Cysteine proteinases"/>
    <property type="match status" value="1"/>
</dbReference>
<evidence type="ECO:0000313" key="2">
    <source>
        <dbReference type="EMBL" id="MBA9062264.1"/>
    </source>
</evidence>
<comment type="caution">
    <text evidence="2">The sequence shown here is derived from an EMBL/GenBank/DDBJ whole genome shotgun (WGS) entry which is preliminary data.</text>
</comment>
<dbReference type="Pfam" id="PF03412">
    <property type="entry name" value="Peptidase_C39"/>
    <property type="match status" value="1"/>
</dbReference>
<gene>
    <name evidence="2" type="ORF">GGQ91_001641</name>
</gene>
<evidence type="ECO:0000313" key="3">
    <source>
        <dbReference type="Proteomes" id="UP000565455"/>
    </source>
</evidence>
<name>A0ABR6D853_9HYPH</name>
<dbReference type="Proteomes" id="UP000565455">
    <property type="component" value="Unassembled WGS sequence"/>
</dbReference>
<organism evidence="2 3">
    <name type="scientific">Methylobacterium fujisawaense</name>
    <dbReference type="NCBI Taxonomy" id="107400"/>
    <lineage>
        <taxon>Bacteria</taxon>
        <taxon>Pseudomonadati</taxon>
        <taxon>Pseudomonadota</taxon>
        <taxon>Alphaproteobacteria</taxon>
        <taxon>Hyphomicrobiales</taxon>
        <taxon>Methylobacteriaceae</taxon>
        <taxon>Methylobacterium</taxon>
    </lineage>
</organism>
<dbReference type="GeneID" id="96607311"/>